<evidence type="ECO:0000256" key="9">
    <source>
        <dbReference type="ARBA" id="ARBA00023204"/>
    </source>
</evidence>
<dbReference type="SUPFAM" id="SSF56672">
    <property type="entry name" value="DNA/RNA polymerases"/>
    <property type="match status" value="1"/>
</dbReference>
<dbReference type="InterPro" id="IPR043128">
    <property type="entry name" value="Rev_trsase/Diguanyl_cyclase"/>
</dbReference>
<evidence type="ECO:0000256" key="2">
    <source>
        <dbReference type="ARBA" id="ARBA00010945"/>
    </source>
</evidence>
<reference evidence="14 15" key="1">
    <citation type="submission" date="2024-06" db="EMBL/GenBank/DDBJ databases">
        <authorList>
            <person name="Kraege A."/>
            <person name="Thomma B."/>
        </authorList>
    </citation>
    <scope>NUCLEOTIDE SEQUENCE [LARGE SCALE GENOMIC DNA]</scope>
</reference>
<dbReference type="InterPro" id="IPR001126">
    <property type="entry name" value="UmuC"/>
</dbReference>
<evidence type="ECO:0000256" key="10">
    <source>
        <dbReference type="ARBA" id="ARBA00023242"/>
    </source>
</evidence>
<dbReference type="InterPro" id="IPR043502">
    <property type="entry name" value="DNA/RNA_pol_sf"/>
</dbReference>
<protein>
    <recommendedName>
        <fullName evidence="3">DNA polymerase kappa</fullName>
    </recommendedName>
</protein>
<dbReference type="NCBIfam" id="NF002677">
    <property type="entry name" value="PRK02406.1"/>
    <property type="match status" value="1"/>
</dbReference>
<dbReference type="PANTHER" id="PTHR11076">
    <property type="entry name" value="DNA REPAIR POLYMERASE UMUC / TRANSFERASE FAMILY MEMBER"/>
    <property type="match status" value="1"/>
</dbReference>
<gene>
    <name evidence="14" type="primary">g2029</name>
    <name evidence="14" type="ORF">VP750_LOCUS1737</name>
</gene>
<dbReference type="CDD" id="cd03586">
    <property type="entry name" value="PolY_Pol_IV_kappa"/>
    <property type="match status" value="1"/>
</dbReference>
<evidence type="ECO:0000256" key="7">
    <source>
        <dbReference type="ARBA" id="ARBA00022771"/>
    </source>
</evidence>
<dbReference type="InterPro" id="IPR024728">
    <property type="entry name" value="PolY_HhH_motif"/>
</dbReference>
<feature type="region of interest" description="Disordered" evidence="11">
    <location>
        <begin position="816"/>
        <end position="850"/>
    </location>
</feature>
<dbReference type="Gene3D" id="3.30.1490.100">
    <property type="entry name" value="DNA polymerase, Y-family, little finger domain"/>
    <property type="match status" value="1"/>
</dbReference>
<dbReference type="Proteomes" id="UP001497392">
    <property type="component" value="Unassembled WGS sequence"/>
</dbReference>
<evidence type="ECO:0000256" key="8">
    <source>
        <dbReference type="ARBA" id="ARBA00022833"/>
    </source>
</evidence>
<feature type="compositionally biased region" description="Polar residues" evidence="11">
    <location>
        <begin position="509"/>
        <end position="527"/>
    </location>
</feature>
<keyword evidence="5" id="KW-0479">Metal-binding</keyword>
<feature type="compositionally biased region" description="Polar residues" evidence="11">
    <location>
        <begin position="595"/>
        <end position="615"/>
    </location>
</feature>
<evidence type="ECO:0000256" key="1">
    <source>
        <dbReference type="ARBA" id="ARBA00004123"/>
    </source>
</evidence>
<feature type="region of interest" description="Disordered" evidence="11">
    <location>
        <begin position="1"/>
        <end position="20"/>
    </location>
</feature>
<dbReference type="Gene3D" id="3.30.70.270">
    <property type="match status" value="1"/>
</dbReference>
<keyword evidence="8" id="KW-0862">Zinc</keyword>
<evidence type="ECO:0000256" key="5">
    <source>
        <dbReference type="ARBA" id="ARBA00022723"/>
    </source>
</evidence>
<accession>A0ABP1FPL5</accession>
<dbReference type="InterPro" id="IPR017961">
    <property type="entry name" value="DNA_pol_Y-fam_little_finger"/>
</dbReference>
<dbReference type="Pfam" id="PF00817">
    <property type="entry name" value="IMS"/>
    <property type="match status" value="1"/>
</dbReference>
<sequence>MQQGRSQSAAAPPSEGSVDCNQWFGTVFTNDKAGMGAVDKEKVKKVVYEMSKDSAHFRNDLRKQSQTEERIRKMKEKADTLSAAEIAGHTRAMDIKLAALKASADLTRQWLVVDLDAFFASVEELDDPSLKTKPMAVGGIGMISTANYVARKFGVRSAMPGFIGRRLCPQLVFVKPDFSKYVRIAAATRAIFVDYDPDFEAGSLDEAYLDITDYCQMHSMTGEEVAEVIRQRVREEVHVTCSCGIGPNRLLAKVASDMRKPDGQYAIAPDNTAITRFIDALSIRKVPGIGKVSEQVLKAFGIETCAGLIANRGLLAALFSPVSVNFFMAAALGIGRTQHGEPVEEGAIGRKGISNERTFQAMSAPAELEAKCAELSERMAEDMASEGLRGKTLTLKLKETNFEVRTRNITLTRHISSREDIMREALKLLRAEMPITIRLMGIRISSFLETNTGPGQRTLSAFLKRDGAETAAKSAPPPQHGWNQTFLGRETREALAKQYQEHRLKQDADSQSDIPTSGVQGMDNSPAAQEAFQESVRAGAASGSQTEQARETPIALQAGPTAEPALHSSRVLEPSQATEPSQQPLELTLRDWQGATASQPAKSQPLTSQHLQPAEQSQHSSQSSLCLAPHEHRPSNLARGSREQQPEQDASSAGDGDGAAEEYGGDLSTCRDVLDTADEAGGPDLAHAWEEEPAGIGDGFGDAGQSASQDAAAPDASNGARTWACQVCTFDDNRHQILRCAICDAVRGTSLDYFMGRNAEVSSGTQHDAPDSMPKSGSRSRRAGLEGPGNKQKTILGFFAGSDTASKSTDPKAAAAYSPCVKQTEAPSAEEQQNGRSESKQTAQHVSKGGFWQDSGSGTWLCKQCLKQFPERDKLTHEDFHLAMEMSREPGVMTGKHWQGSFDGTQSQKKRKLGSAGRSSGTSKHGPKTVASYLKPPST</sequence>
<keyword evidence="9" id="KW-0234">DNA repair</keyword>
<feature type="compositionally biased region" description="Basic and acidic residues" evidence="11">
    <location>
        <begin position="629"/>
        <end position="645"/>
    </location>
</feature>
<name>A0ABP1FPL5_9CHLO</name>
<feature type="region of interest" description="Disordered" evidence="11">
    <location>
        <begin position="761"/>
        <end position="795"/>
    </location>
</feature>
<organism evidence="14 15">
    <name type="scientific">Coccomyxa viridis</name>
    <dbReference type="NCBI Taxonomy" id="1274662"/>
    <lineage>
        <taxon>Eukaryota</taxon>
        <taxon>Viridiplantae</taxon>
        <taxon>Chlorophyta</taxon>
        <taxon>core chlorophytes</taxon>
        <taxon>Trebouxiophyceae</taxon>
        <taxon>Trebouxiophyceae incertae sedis</taxon>
        <taxon>Coccomyxaceae</taxon>
        <taxon>Coccomyxa</taxon>
    </lineage>
</organism>
<keyword evidence="10" id="KW-0539">Nucleus</keyword>
<dbReference type="PROSITE" id="PS51907">
    <property type="entry name" value="ZF_UBZ3"/>
    <property type="match status" value="1"/>
</dbReference>
<feature type="region of interest" description="Disordered" evidence="11">
    <location>
        <begin position="595"/>
        <end position="665"/>
    </location>
</feature>
<dbReference type="Pfam" id="PF11799">
    <property type="entry name" value="IMS_C"/>
    <property type="match status" value="1"/>
</dbReference>
<feature type="compositionally biased region" description="Low complexity" evidence="11">
    <location>
        <begin position="703"/>
        <end position="715"/>
    </location>
</feature>
<dbReference type="PANTHER" id="PTHR11076:SF33">
    <property type="entry name" value="DNA POLYMERASE KAPPA"/>
    <property type="match status" value="1"/>
</dbReference>
<keyword evidence="15" id="KW-1185">Reference proteome</keyword>
<keyword evidence="6" id="KW-0227">DNA damage</keyword>
<dbReference type="Pfam" id="PF18439">
    <property type="entry name" value="zf_UBZ"/>
    <property type="match status" value="1"/>
</dbReference>
<comment type="caution">
    <text evidence="14">The sequence shown here is derived from an EMBL/GenBank/DDBJ whole genome shotgun (WGS) entry which is preliminary data.</text>
</comment>
<dbReference type="Pfam" id="PF11798">
    <property type="entry name" value="IMS_HHH"/>
    <property type="match status" value="1"/>
</dbReference>
<dbReference type="InterPro" id="IPR050116">
    <property type="entry name" value="DNA_polymerase-Y"/>
</dbReference>
<dbReference type="HAMAP" id="MF_01113">
    <property type="entry name" value="DNApol_IV"/>
    <property type="match status" value="1"/>
</dbReference>
<evidence type="ECO:0000313" key="14">
    <source>
        <dbReference type="EMBL" id="CAL5220078.1"/>
    </source>
</evidence>
<feature type="domain" description="UmuC" evidence="12">
    <location>
        <begin position="110"/>
        <end position="290"/>
    </location>
</feature>
<feature type="region of interest" description="Disordered" evidence="11">
    <location>
        <begin position="692"/>
        <end position="715"/>
    </location>
</feature>
<feature type="region of interest" description="Disordered" evidence="11">
    <location>
        <begin position="498"/>
        <end position="583"/>
    </location>
</feature>
<dbReference type="EMBL" id="CAXHTA020000003">
    <property type="protein sequence ID" value="CAL5220078.1"/>
    <property type="molecule type" value="Genomic_DNA"/>
</dbReference>
<dbReference type="SUPFAM" id="SSF100879">
    <property type="entry name" value="Lesion bypass DNA polymerase (Y-family), little finger domain"/>
    <property type="match status" value="1"/>
</dbReference>
<dbReference type="Gene3D" id="1.10.150.810">
    <property type="match status" value="2"/>
</dbReference>
<evidence type="ECO:0000259" key="12">
    <source>
        <dbReference type="PROSITE" id="PS50173"/>
    </source>
</evidence>
<proteinExistence type="inferred from homology"/>
<keyword evidence="7" id="KW-0863">Zinc-finger</keyword>
<dbReference type="InterPro" id="IPR041298">
    <property type="entry name" value="UBZ3"/>
</dbReference>
<keyword evidence="4" id="KW-0808">Transferase</keyword>
<feature type="compositionally biased region" description="Basic and acidic residues" evidence="11">
    <location>
        <begin position="498"/>
        <end position="508"/>
    </location>
</feature>
<comment type="subcellular location">
    <subcellularLocation>
        <location evidence="1">Nucleus</location>
    </subcellularLocation>
</comment>
<evidence type="ECO:0000256" key="4">
    <source>
        <dbReference type="ARBA" id="ARBA00022679"/>
    </source>
</evidence>
<dbReference type="InterPro" id="IPR036775">
    <property type="entry name" value="DNA_pol_Y-fam_lit_finger_sf"/>
</dbReference>
<evidence type="ECO:0000256" key="11">
    <source>
        <dbReference type="SAM" id="MobiDB-lite"/>
    </source>
</evidence>
<evidence type="ECO:0000259" key="13">
    <source>
        <dbReference type="PROSITE" id="PS51907"/>
    </source>
</evidence>
<comment type="similarity">
    <text evidence="2">Belongs to the DNA polymerase type-Y family.</text>
</comment>
<dbReference type="InterPro" id="IPR022880">
    <property type="entry name" value="DNApol_IV"/>
</dbReference>
<dbReference type="PROSITE" id="PS50173">
    <property type="entry name" value="UMUC"/>
    <property type="match status" value="1"/>
</dbReference>
<feature type="region of interest" description="Disordered" evidence="11">
    <location>
        <begin position="892"/>
        <end position="939"/>
    </location>
</feature>
<dbReference type="Gene3D" id="3.40.1170.60">
    <property type="match status" value="1"/>
</dbReference>
<evidence type="ECO:0000256" key="6">
    <source>
        <dbReference type="ARBA" id="ARBA00022763"/>
    </source>
</evidence>
<feature type="domain" description="UBZ3-type" evidence="13">
    <location>
        <begin position="855"/>
        <end position="889"/>
    </location>
</feature>
<evidence type="ECO:0000256" key="3">
    <source>
        <dbReference type="ARBA" id="ARBA00016178"/>
    </source>
</evidence>
<feature type="compositionally biased region" description="Polar residues" evidence="11">
    <location>
        <begin position="830"/>
        <end position="845"/>
    </location>
</feature>
<evidence type="ECO:0000313" key="15">
    <source>
        <dbReference type="Proteomes" id="UP001497392"/>
    </source>
</evidence>